<gene>
    <name evidence="3" type="ORF">TPSB3V08_LOCUS9317</name>
</gene>
<reference evidence="3" key="1">
    <citation type="submission" date="2020-11" db="EMBL/GenBank/DDBJ databases">
        <authorList>
            <person name="Tran Van P."/>
        </authorList>
    </citation>
    <scope>NUCLEOTIDE SEQUENCE</scope>
</reference>
<dbReference type="AlphaFoldDB" id="A0A7R9HAB4"/>
<dbReference type="InterPro" id="IPR002018">
    <property type="entry name" value="CarbesteraseB"/>
</dbReference>
<evidence type="ECO:0000259" key="2">
    <source>
        <dbReference type="Pfam" id="PF00135"/>
    </source>
</evidence>
<dbReference type="InterPro" id="IPR029058">
    <property type="entry name" value="AB_hydrolase_fold"/>
</dbReference>
<organism evidence="3">
    <name type="scientific">Timema poppense</name>
    <name type="common">Walking stick</name>
    <dbReference type="NCBI Taxonomy" id="170557"/>
    <lineage>
        <taxon>Eukaryota</taxon>
        <taxon>Metazoa</taxon>
        <taxon>Ecdysozoa</taxon>
        <taxon>Arthropoda</taxon>
        <taxon>Hexapoda</taxon>
        <taxon>Insecta</taxon>
        <taxon>Pterygota</taxon>
        <taxon>Neoptera</taxon>
        <taxon>Polyneoptera</taxon>
        <taxon>Phasmatodea</taxon>
        <taxon>Timematodea</taxon>
        <taxon>Timematoidea</taxon>
        <taxon>Timematidae</taxon>
        <taxon>Timema</taxon>
    </lineage>
</organism>
<dbReference type="PANTHER" id="PTHR11559">
    <property type="entry name" value="CARBOXYLESTERASE"/>
    <property type="match status" value="1"/>
</dbReference>
<keyword evidence="1" id="KW-0325">Glycoprotein</keyword>
<dbReference type="Pfam" id="PF00135">
    <property type="entry name" value="COesterase"/>
    <property type="match status" value="1"/>
</dbReference>
<feature type="domain" description="Carboxylesterase type B" evidence="2">
    <location>
        <begin position="35"/>
        <end position="194"/>
    </location>
</feature>
<sequence>MNVLDSLPAMSLSSYWEPISDDFERVVPLDLGLTKGSQQSQEVADKIWKFYFGDATTLSFSSKDQYVNLITDEMFVCGIHETVKVQSALYDNIYNYQFSFNRGHRQGSDKSVVVTIMMSCRHRVQQGHRITWNLTTTDIVACTDTDIIEPSHGDELNYLFYSGETFTPGEASYDVHKWLVNLWSSFAKNGTASYYPFGLYALSTNYSNELGIGKVELEEVNPHLRGGRVENNLGKTTPVHPTEIRTSISPSSAVELNTTSALANYATEAVKLSVPSPGDGSVVWTPASSSNLYYLQINDTLSLEKNLEEERMAFWDDIYTTATLHLTTVFLKRSDVYGKLIVVSDYNSVFLTLSEVGCELSVSTKEATRLLYVTSNAVRGES</sequence>
<dbReference type="InterPro" id="IPR050309">
    <property type="entry name" value="Type-B_Carboxylest/Lipase"/>
</dbReference>
<proteinExistence type="predicted"/>
<name>A0A7R9HAB4_TIMPO</name>
<evidence type="ECO:0000313" key="3">
    <source>
        <dbReference type="EMBL" id="CAD7413895.1"/>
    </source>
</evidence>
<dbReference type="SUPFAM" id="SSF53474">
    <property type="entry name" value="alpha/beta-Hydrolases"/>
    <property type="match status" value="1"/>
</dbReference>
<dbReference type="EMBL" id="OD007325">
    <property type="protein sequence ID" value="CAD7413895.1"/>
    <property type="molecule type" value="Genomic_DNA"/>
</dbReference>
<evidence type="ECO:0000256" key="1">
    <source>
        <dbReference type="ARBA" id="ARBA00023180"/>
    </source>
</evidence>
<dbReference type="Gene3D" id="3.40.50.1820">
    <property type="entry name" value="alpha/beta hydrolase"/>
    <property type="match status" value="2"/>
</dbReference>
<accession>A0A7R9HAB4</accession>
<protein>
    <recommendedName>
        <fullName evidence="2">Carboxylesterase type B domain-containing protein</fullName>
    </recommendedName>
</protein>